<dbReference type="EMBL" id="KZ825331">
    <property type="protein sequence ID" value="RAH47301.1"/>
    <property type="molecule type" value="Genomic_DNA"/>
</dbReference>
<accession>A0ACD1GDH9</accession>
<dbReference type="Proteomes" id="UP000249057">
    <property type="component" value="Unassembled WGS sequence"/>
</dbReference>
<gene>
    <name evidence="1" type="ORF">BO95DRAFT_462328</name>
</gene>
<evidence type="ECO:0000313" key="2">
    <source>
        <dbReference type="Proteomes" id="UP000249057"/>
    </source>
</evidence>
<name>A0ACD1GDH9_9EURO</name>
<organism evidence="1 2">
    <name type="scientific">Aspergillus brunneoviolaceus CBS 621.78</name>
    <dbReference type="NCBI Taxonomy" id="1450534"/>
    <lineage>
        <taxon>Eukaryota</taxon>
        <taxon>Fungi</taxon>
        <taxon>Dikarya</taxon>
        <taxon>Ascomycota</taxon>
        <taxon>Pezizomycotina</taxon>
        <taxon>Eurotiomycetes</taxon>
        <taxon>Eurotiomycetidae</taxon>
        <taxon>Eurotiales</taxon>
        <taxon>Aspergillaceae</taxon>
        <taxon>Aspergillus</taxon>
        <taxon>Aspergillus subgen. Circumdati</taxon>
    </lineage>
</organism>
<proteinExistence type="predicted"/>
<reference evidence="1" key="1">
    <citation type="submission" date="2018-02" db="EMBL/GenBank/DDBJ databases">
        <title>The genomes of Aspergillus section Nigri reveals drivers in fungal speciation.</title>
        <authorList>
            <consortium name="DOE Joint Genome Institute"/>
            <person name="Vesth T.C."/>
            <person name="Nybo J."/>
            <person name="Theobald S."/>
            <person name="Brandl J."/>
            <person name="Frisvad J.C."/>
            <person name="Nielsen K.F."/>
            <person name="Lyhne E.K."/>
            <person name="Kogle M.E."/>
            <person name="Kuo A."/>
            <person name="Riley R."/>
            <person name="Clum A."/>
            <person name="Nolan M."/>
            <person name="Lipzen A."/>
            <person name="Salamov A."/>
            <person name="Henrissat B."/>
            <person name="Wiebenga A."/>
            <person name="De vries R.P."/>
            <person name="Grigoriev I.V."/>
            <person name="Mortensen U.H."/>
            <person name="Andersen M.R."/>
            <person name="Baker S.E."/>
        </authorList>
    </citation>
    <scope>NUCLEOTIDE SEQUENCE</scope>
    <source>
        <strain evidence="1">CBS 621.78</strain>
    </source>
</reference>
<protein>
    <submittedName>
        <fullName evidence="1">Uncharacterized protein</fullName>
    </submittedName>
</protein>
<evidence type="ECO:0000313" key="1">
    <source>
        <dbReference type="EMBL" id="RAH47301.1"/>
    </source>
</evidence>
<keyword evidence="2" id="KW-1185">Reference proteome</keyword>
<sequence length="179" mass="19959">MNRYTIEAENRSGANTKYAVMMMDAPEFTAGQELWLNNWYTTFVPFISVETGEDFYACTFDMKIIESFSTIQEMELSATTGSYEVKTGTDFSMPKNRGRVAPVGSVAPHSNQCLQVTPKMRFFATESQQVPGEIFDRSAVERDGAVVDFSSGEGAGKFHATATQNQNGRFTVKYFDSPE</sequence>